<dbReference type="Pfam" id="PF12833">
    <property type="entry name" value="HTH_18"/>
    <property type="match status" value="1"/>
</dbReference>
<keyword evidence="6" id="KW-1185">Reference proteome</keyword>
<dbReference type="PANTHER" id="PTHR43280">
    <property type="entry name" value="ARAC-FAMILY TRANSCRIPTIONAL REGULATOR"/>
    <property type="match status" value="1"/>
</dbReference>
<keyword evidence="2" id="KW-0238">DNA-binding</keyword>
<feature type="domain" description="HTH araC/xylS-type" evidence="4">
    <location>
        <begin position="42"/>
        <end position="123"/>
    </location>
</feature>
<evidence type="ECO:0000256" key="2">
    <source>
        <dbReference type="ARBA" id="ARBA00023125"/>
    </source>
</evidence>
<evidence type="ECO:0000313" key="6">
    <source>
        <dbReference type="Proteomes" id="UP000430202"/>
    </source>
</evidence>
<evidence type="ECO:0000256" key="1">
    <source>
        <dbReference type="ARBA" id="ARBA00023015"/>
    </source>
</evidence>
<dbReference type="RefSeq" id="WP_159301548.1">
    <property type="nucleotide sequence ID" value="NZ_LR733271.1"/>
</dbReference>
<dbReference type="InterPro" id="IPR020449">
    <property type="entry name" value="Tscrpt_reg_AraC-type_HTH"/>
</dbReference>
<dbReference type="InterPro" id="IPR018060">
    <property type="entry name" value="HTH_AraC"/>
</dbReference>
<organism evidence="5 6">
    <name type="scientific">Maribacter litoralis</name>
    <dbReference type="NCBI Taxonomy" id="2059726"/>
    <lineage>
        <taxon>Bacteria</taxon>
        <taxon>Pseudomonadati</taxon>
        <taxon>Bacteroidota</taxon>
        <taxon>Flavobacteriia</taxon>
        <taxon>Flavobacteriales</taxon>
        <taxon>Flavobacteriaceae</taxon>
        <taxon>Maribacter</taxon>
    </lineage>
</organism>
<evidence type="ECO:0000259" key="4">
    <source>
        <dbReference type="PROSITE" id="PS01124"/>
    </source>
</evidence>
<keyword evidence="3" id="KW-0804">Transcription</keyword>
<accession>A0A653LXC1</accession>
<dbReference type="SMART" id="SM00342">
    <property type="entry name" value="HTH_ARAC"/>
    <property type="match status" value="1"/>
</dbReference>
<sequence length="127" mass="14753">MDSSLSTNQKTYIKIAQNFLMQLSGQFPITEDTQPIKLRKASDFSDILNIHVNHLNRSVKLYTGKTTTQNINERFIQEARALLKRNDWSITTIATVLGFREVNHFSTFFKKHVGHTPTDFRKLKIKK</sequence>
<evidence type="ECO:0000313" key="5">
    <source>
        <dbReference type="EMBL" id="VXA96558.1"/>
    </source>
</evidence>
<dbReference type="SUPFAM" id="SSF46689">
    <property type="entry name" value="Homeodomain-like"/>
    <property type="match status" value="1"/>
</dbReference>
<dbReference type="EMBL" id="CABWLR010000001">
    <property type="protein sequence ID" value="VXA96558.1"/>
    <property type="molecule type" value="Genomic_DNA"/>
</dbReference>
<proteinExistence type="predicted"/>
<dbReference type="GO" id="GO:0043565">
    <property type="term" value="F:sequence-specific DNA binding"/>
    <property type="evidence" value="ECO:0007669"/>
    <property type="project" value="InterPro"/>
</dbReference>
<dbReference type="GO" id="GO:0003700">
    <property type="term" value="F:DNA-binding transcription factor activity"/>
    <property type="evidence" value="ECO:0007669"/>
    <property type="project" value="InterPro"/>
</dbReference>
<dbReference type="PROSITE" id="PS01124">
    <property type="entry name" value="HTH_ARAC_FAMILY_2"/>
    <property type="match status" value="1"/>
</dbReference>
<dbReference type="Gene3D" id="1.10.10.60">
    <property type="entry name" value="Homeodomain-like"/>
    <property type="match status" value="1"/>
</dbReference>
<gene>
    <name evidence="5" type="ORF">MARI151_10154</name>
</gene>
<name>A0A653LXC1_9FLAO</name>
<protein>
    <recommendedName>
        <fullName evidence="4">HTH araC/xylS-type domain-containing protein</fullName>
    </recommendedName>
</protein>
<evidence type="ECO:0000256" key="3">
    <source>
        <dbReference type="ARBA" id="ARBA00023163"/>
    </source>
</evidence>
<dbReference type="InterPro" id="IPR009057">
    <property type="entry name" value="Homeodomain-like_sf"/>
</dbReference>
<keyword evidence="1" id="KW-0805">Transcription regulation</keyword>
<dbReference type="AlphaFoldDB" id="A0A653LXC1"/>
<dbReference type="PRINTS" id="PR00032">
    <property type="entry name" value="HTHARAC"/>
</dbReference>
<dbReference type="Proteomes" id="UP000430202">
    <property type="component" value="Unassembled WGS sequence"/>
</dbReference>
<reference evidence="5 6" key="1">
    <citation type="submission" date="2019-10" db="EMBL/GenBank/DDBJ databases">
        <authorList>
            <person name="Karimi E."/>
        </authorList>
    </citation>
    <scope>NUCLEOTIDE SEQUENCE [LARGE SCALE GENOMIC DNA]</scope>
    <source>
        <strain evidence="5">Maribacter sp. 151</strain>
    </source>
</reference>
<dbReference type="PANTHER" id="PTHR43280:SF32">
    <property type="entry name" value="TRANSCRIPTIONAL REGULATORY PROTEIN"/>
    <property type="match status" value="1"/>
</dbReference>